<feature type="non-terminal residue" evidence="1">
    <location>
        <position position="54"/>
    </location>
</feature>
<name>A0A383BW79_9ZZZZ</name>
<reference evidence="1" key="1">
    <citation type="submission" date="2018-05" db="EMBL/GenBank/DDBJ databases">
        <authorList>
            <person name="Lanie J.A."/>
            <person name="Ng W.-L."/>
            <person name="Kazmierczak K.M."/>
            <person name="Andrzejewski T.M."/>
            <person name="Davidsen T.M."/>
            <person name="Wayne K.J."/>
            <person name="Tettelin H."/>
            <person name="Glass J.I."/>
            <person name="Rusch D."/>
            <person name="Podicherti R."/>
            <person name="Tsui H.-C.T."/>
            <person name="Winkler M.E."/>
        </authorList>
    </citation>
    <scope>NUCLEOTIDE SEQUENCE</scope>
</reference>
<proteinExistence type="predicted"/>
<sequence>MPDELVNFSEKPEAKILIAGWRRQWSDGGRVSGGLTRYLIEKLGAKKIGEMSQT</sequence>
<dbReference type="AlphaFoldDB" id="A0A383BW79"/>
<gene>
    <name evidence="1" type="ORF">METZ01_LOCUS476983</name>
</gene>
<evidence type="ECO:0000313" key="1">
    <source>
        <dbReference type="EMBL" id="SVE24129.1"/>
    </source>
</evidence>
<accession>A0A383BW79</accession>
<dbReference type="InterPro" id="IPR038389">
    <property type="entry name" value="PSMG2_sf"/>
</dbReference>
<dbReference type="Gene3D" id="3.40.50.10900">
    <property type="entry name" value="PAC-like subunit"/>
    <property type="match status" value="1"/>
</dbReference>
<protein>
    <submittedName>
        <fullName evidence="1">Uncharacterized protein</fullName>
    </submittedName>
</protein>
<dbReference type="EMBL" id="UINC01203735">
    <property type="protein sequence ID" value="SVE24129.1"/>
    <property type="molecule type" value="Genomic_DNA"/>
</dbReference>
<organism evidence="1">
    <name type="scientific">marine metagenome</name>
    <dbReference type="NCBI Taxonomy" id="408172"/>
    <lineage>
        <taxon>unclassified sequences</taxon>
        <taxon>metagenomes</taxon>
        <taxon>ecological metagenomes</taxon>
    </lineage>
</organism>